<evidence type="ECO:0000256" key="4">
    <source>
        <dbReference type="ARBA" id="ARBA00022741"/>
    </source>
</evidence>
<dbReference type="GO" id="GO:0006396">
    <property type="term" value="P:RNA processing"/>
    <property type="evidence" value="ECO:0007669"/>
    <property type="project" value="InterPro"/>
</dbReference>
<keyword evidence="4 9" id="KW-0547">Nucleotide-binding</keyword>
<evidence type="ECO:0000256" key="9">
    <source>
        <dbReference type="PIRSR" id="PIRSR601233-2"/>
    </source>
</evidence>
<feature type="binding site" evidence="9">
    <location>
        <position position="366"/>
    </location>
    <ligand>
        <name>GMP</name>
        <dbReference type="ChEBI" id="CHEBI:58115"/>
    </ligand>
</feature>
<feature type="binding site" evidence="10">
    <location>
        <position position="240"/>
    </location>
    <ligand>
        <name>Mn(2+)</name>
        <dbReference type="ChEBI" id="CHEBI:29035"/>
        <label>2</label>
    </ligand>
</feature>
<evidence type="ECO:0000256" key="7">
    <source>
        <dbReference type="ARBA" id="ARBA00047746"/>
    </source>
</evidence>
<accession>A0AA35TK64</accession>
<sequence length="368" mass="41115">MYQINKTAISWLPPEQIEPAAMQQIVKIASMPFIYKHVAIMPDCHVGMGATVGSCIPTDGAIIPAAVGVDIGCGMVAVRTPLSRDDLPADLRGIREGIERRIPLSAGKYNRRRTGGSQLGSLGSGNHFIEITLDESEGVWAFLHSGSRGIGNKIAMQHIRTAQRLMKRESIRLPDRDLAYLSEGTEEFDEYIRDLRWAQDFALLNREEMMDRVMTELSYTVYGEGGHEGELELERIQCHHNFTQKERHYGKDVLVSRKGAIQAKEGQMGLIPGSMGTASYVVRGLGSVDAFETAPHGAGRRFSRTQARKRFTMDDFDRDMQGIEVRRSKEFIDELPGAYKDIDTVMEQSRDLVEIVHTFGQIVNVKGD</sequence>
<dbReference type="EMBL" id="CASHTH010003731">
    <property type="protein sequence ID" value="CAI8048532.1"/>
    <property type="molecule type" value="Genomic_DNA"/>
</dbReference>
<dbReference type="GO" id="GO:0005525">
    <property type="term" value="F:GTP binding"/>
    <property type="evidence" value="ECO:0007669"/>
    <property type="project" value="UniProtKB-KW"/>
</dbReference>
<dbReference type="Proteomes" id="UP001174909">
    <property type="component" value="Unassembled WGS sequence"/>
</dbReference>
<evidence type="ECO:0000313" key="12">
    <source>
        <dbReference type="Proteomes" id="UP001174909"/>
    </source>
</evidence>
<protein>
    <recommendedName>
        <fullName evidence="1">3'-phosphate/5'-hydroxy nucleic acid ligase</fullName>
        <ecNumber evidence="1">6.5.1.8</ecNumber>
    </recommendedName>
</protein>
<feature type="binding site" evidence="9">
    <location>
        <begin position="126"/>
        <end position="130"/>
    </location>
    <ligand>
        <name>GMP</name>
        <dbReference type="ChEBI" id="CHEBI:58115"/>
    </ligand>
</feature>
<dbReference type="AlphaFoldDB" id="A0AA35TK64"/>
<evidence type="ECO:0000313" key="11">
    <source>
        <dbReference type="EMBL" id="CAI8048532.1"/>
    </source>
</evidence>
<evidence type="ECO:0000256" key="1">
    <source>
        <dbReference type="ARBA" id="ARBA00012726"/>
    </source>
</evidence>
<feature type="active site" description="GMP-histidine intermediate" evidence="8">
    <location>
        <position position="296"/>
    </location>
</feature>
<feature type="binding site" evidence="9">
    <location>
        <position position="279"/>
    </location>
    <ligand>
        <name>GMP</name>
        <dbReference type="ChEBI" id="CHEBI:58115"/>
    </ligand>
</feature>
<evidence type="ECO:0000256" key="8">
    <source>
        <dbReference type="PIRSR" id="PIRSR601233-1"/>
    </source>
</evidence>
<feature type="binding site" evidence="9">
    <location>
        <begin position="296"/>
        <end position="299"/>
    </location>
    <ligand>
        <name>GMP</name>
        <dbReference type="ChEBI" id="CHEBI:58115"/>
    </ligand>
</feature>
<feature type="binding site" evidence="10">
    <location>
        <position position="127"/>
    </location>
    <ligand>
        <name>Mn(2+)</name>
        <dbReference type="ChEBI" id="CHEBI:29035"/>
        <label>1</label>
    </ligand>
</feature>
<dbReference type="Gene3D" id="3.90.1860.10">
    <property type="entry name" value="tRNA-splicing ligase RtcB"/>
    <property type="match status" value="2"/>
</dbReference>
<feature type="binding site" evidence="9">
    <location>
        <begin position="240"/>
        <end position="241"/>
    </location>
    <ligand>
        <name>GMP</name>
        <dbReference type="ChEBI" id="CHEBI:58115"/>
    </ligand>
</feature>
<dbReference type="InterPro" id="IPR036025">
    <property type="entry name" value="RtcB-like_sf"/>
</dbReference>
<keyword evidence="3 10" id="KW-0479">Metal-binding</keyword>
<feature type="binding site" evidence="9">
    <location>
        <begin position="272"/>
        <end position="275"/>
    </location>
    <ligand>
        <name>GMP</name>
        <dbReference type="ChEBI" id="CHEBI:58115"/>
    </ligand>
</feature>
<comment type="catalytic activity">
    <reaction evidence="7">
        <text>a 3'-end 3'-phospho-ribonucleotide-RNA + a 5'-end dephospho-ribonucleoside-RNA + GTP = a ribonucleotidyl-ribonucleotide-RNA + GMP + diphosphate</text>
        <dbReference type="Rhea" id="RHEA:68076"/>
        <dbReference type="Rhea" id="RHEA-COMP:10463"/>
        <dbReference type="Rhea" id="RHEA-COMP:13936"/>
        <dbReference type="Rhea" id="RHEA-COMP:17355"/>
        <dbReference type="ChEBI" id="CHEBI:33019"/>
        <dbReference type="ChEBI" id="CHEBI:37565"/>
        <dbReference type="ChEBI" id="CHEBI:58115"/>
        <dbReference type="ChEBI" id="CHEBI:83062"/>
        <dbReference type="ChEBI" id="CHEBI:138284"/>
        <dbReference type="ChEBI" id="CHEBI:173118"/>
        <dbReference type="EC" id="6.5.1.8"/>
    </reaction>
</comment>
<dbReference type="InterPro" id="IPR001233">
    <property type="entry name" value="RtcB"/>
</dbReference>
<reference evidence="11" key="1">
    <citation type="submission" date="2023-03" db="EMBL/GenBank/DDBJ databases">
        <authorList>
            <person name="Steffen K."/>
            <person name="Cardenas P."/>
        </authorList>
    </citation>
    <scope>NUCLEOTIDE SEQUENCE</scope>
</reference>
<evidence type="ECO:0000256" key="2">
    <source>
        <dbReference type="ARBA" id="ARBA00022598"/>
    </source>
</evidence>
<gene>
    <name evidence="11" type="ORF">GBAR_LOCUS26756</name>
</gene>
<proteinExistence type="predicted"/>
<comment type="cofactor">
    <cofactor evidence="10">
        <name>Mn(2+)</name>
        <dbReference type="ChEBI" id="CHEBI:29035"/>
    </cofactor>
    <text evidence="10">Binds 2 manganese ions per subunit.</text>
</comment>
<evidence type="ECO:0000256" key="6">
    <source>
        <dbReference type="ARBA" id="ARBA00023211"/>
    </source>
</evidence>
<feature type="binding site" evidence="10">
    <location>
        <position position="70"/>
    </location>
    <ligand>
        <name>Mn(2+)</name>
        <dbReference type="ChEBI" id="CHEBI:29035"/>
        <label>1</label>
    </ligand>
</feature>
<keyword evidence="6 10" id="KW-0464">Manganese</keyword>
<evidence type="ECO:0000256" key="10">
    <source>
        <dbReference type="PIRSR" id="PIRSR601233-3"/>
    </source>
</evidence>
<dbReference type="PANTHER" id="PTHR43749:SF2">
    <property type="entry name" value="RNA-SPLICING LIGASE RTCB"/>
    <property type="match status" value="1"/>
</dbReference>
<evidence type="ECO:0000256" key="3">
    <source>
        <dbReference type="ARBA" id="ARBA00022723"/>
    </source>
</evidence>
<keyword evidence="5 9" id="KW-0342">GTP-binding</keyword>
<dbReference type="InterPro" id="IPR052915">
    <property type="entry name" value="RtcB-like"/>
</dbReference>
<keyword evidence="12" id="KW-1185">Reference proteome</keyword>
<comment type="caution">
    <text evidence="11">The sequence shown here is derived from an EMBL/GenBank/DDBJ whole genome shotgun (WGS) entry which is preliminary data.</text>
</comment>
<feature type="binding site" evidence="10">
    <location>
        <position position="144"/>
    </location>
    <ligand>
        <name>Mn(2+)</name>
        <dbReference type="ChEBI" id="CHEBI:29035"/>
        <label>2</label>
    </ligand>
</feature>
<organism evidence="11 12">
    <name type="scientific">Geodia barretti</name>
    <name type="common">Barrett's horny sponge</name>
    <dbReference type="NCBI Taxonomy" id="519541"/>
    <lineage>
        <taxon>Eukaryota</taxon>
        <taxon>Metazoa</taxon>
        <taxon>Porifera</taxon>
        <taxon>Demospongiae</taxon>
        <taxon>Heteroscleromorpha</taxon>
        <taxon>Tetractinellida</taxon>
        <taxon>Astrophorina</taxon>
        <taxon>Geodiidae</taxon>
        <taxon>Geodia</taxon>
    </lineage>
</organism>
<evidence type="ECO:0000256" key="5">
    <source>
        <dbReference type="ARBA" id="ARBA00023134"/>
    </source>
</evidence>
<dbReference type="GO" id="GO:0030145">
    <property type="term" value="F:manganese ion binding"/>
    <property type="evidence" value="ECO:0007669"/>
    <property type="project" value="TreeGrafter"/>
</dbReference>
<dbReference type="EC" id="6.5.1.8" evidence="1"/>
<dbReference type="PANTHER" id="PTHR43749">
    <property type="entry name" value="RNA-SPLICING LIGASE RTCB"/>
    <property type="match status" value="1"/>
</dbReference>
<dbReference type="GO" id="GO:0003909">
    <property type="term" value="F:DNA ligase activity"/>
    <property type="evidence" value="ECO:0007669"/>
    <property type="project" value="TreeGrafter"/>
</dbReference>
<keyword evidence="2 11" id="KW-0436">Ligase</keyword>
<dbReference type="GO" id="GO:0006281">
    <property type="term" value="P:DNA repair"/>
    <property type="evidence" value="ECO:0007669"/>
    <property type="project" value="TreeGrafter"/>
</dbReference>
<name>A0AA35TK64_GEOBA</name>
<dbReference type="SUPFAM" id="SSF103365">
    <property type="entry name" value="Hypothetical protein PH1602"/>
    <property type="match status" value="1"/>
</dbReference>
<dbReference type="Pfam" id="PF01139">
    <property type="entry name" value="RtcB"/>
    <property type="match status" value="2"/>
</dbReference>
<dbReference type="GO" id="GO:0170057">
    <property type="term" value="F:RNA ligase (GTP) activity"/>
    <property type="evidence" value="ECO:0007669"/>
    <property type="project" value="UniProtKB-EC"/>
</dbReference>
<dbReference type="GO" id="GO:0042245">
    <property type="term" value="P:RNA repair"/>
    <property type="evidence" value="ECO:0007669"/>
    <property type="project" value="TreeGrafter"/>
</dbReference>